<reference evidence="2" key="1">
    <citation type="journal article" date="2021" name="PeerJ">
        <title>Extensive microbial diversity within the chicken gut microbiome revealed by metagenomics and culture.</title>
        <authorList>
            <person name="Gilroy R."/>
            <person name="Ravi A."/>
            <person name="Getino M."/>
            <person name="Pursley I."/>
            <person name="Horton D.L."/>
            <person name="Alikhan N.F."/>
            <person name="Baker D."/>
            <person name="Gharbi K."/>
            <person name="Hall N."/>
            <person name="Watson M."/>
            <person name="Adriaenssens E.M."/>
            <person name="Foster-Nyarko E."/>
            <person name="Jarju S."/>
            <person name="Secka A."/>
            <person name="Antonio M."/>
            <person name="Oren A."/>
            <person name="Chaudhuri R.R."/>
            <person name="La Ragione R."/>
            <person name="Hildebrand F."/>
            <person name="Pallen M.J."/>
        </authorList>
    </citation>
    <scope>NUCLEOTIDE SEQUENCE</scope>
    <source>
        <strain evidence="2">ChiSjej5B23-15282</strain>
    </source>
</reference>
<dbReference type="GO" id="GO:0046052">
    <property type="term" value="P:UTP catabolic process"/>
    <property type="evidence" value="ECO:0007669"/>
    <property type="project" value="TreeGrafter"/>
</dbReference>
<evidence type="ECO:0000313" key="2">
    <source>
        <dbReference type="EMBL" id="HIX49579.1"/>
    </source>
</evidence>
<comment type="caution">
    <text evidence="2">The sequence shown here is derived from an EMBL/GenBank/DDBJ whole genome shotgun (WGS) entry which is preliminary data.</text>
</comment>
<reference evidence="2" key="2">
    <citation type="submission" date="2021-04" db="EMBL/GenBank/DDBJ databases">
        <authorList>
            <person name="Gilroy R."/>
        </authorList>
    </citation>
    <scope>NUCLEOTIDE SEQUENCE</scope>
    <source>
        <strain evidence="2">ChiSjej5B23-15282</strain>
    </source>
</reference>
<dbReference type="GO" id="GO:0046076">
    <property type="term" value="P:dTTP catabolic process"/>
    <property type="evidence" value="ECO:0007669"/>
    <property type="project" value="TreeGrafter"/>
</dbReference>
<dbReference type="EMBL" id="DXFA01000185">
    <property type="protein sequence ID" value="HIX49579.1"/>
    <property type="molecule type" value="Genomic_DNA"/>
</dbReference>
<dbReference type="GO" id="GO:0046061">
    <property type="term" value="P:dATP catabolic process"/>
    <property type="evidence" value="ECO:0007669"/>
    <property type="project" value="TreeGrafter"/>
</dbReference>
<dbReference type="CDD" id="cd11528">
    <property type="entry name" value="NTP-PPase_MazG_Nterm"/>
    <property type="match status" value="1"/>
</dbReference>
<dbReference type="FunFam" id="1.10.287.1080:FF:000001">
    <property type="entry name" value="Nucleoside triphosphate pyrophosphohydrolase"/>
    <property type="match status" value="1"/>
</dbReference>
<dbReference type="SUPFAM" id="SSF101386">
    <property type="entry name" value="all-alpha NTP pyrophosphatases"/>
    <property type="match status" value="1"/>
</dbReference>
<feature type="domain" description="NTP pyrophosphohydrolase MazG-like" evidence="1">
    <location>
        <begin position="26"/>
        <end position="103"/>
    </location>
</feature>
<dbReference type="InterPro" id="IPR048015">
    <property type="entry name" value="NTP-PPase_MazG-like_N"/>
</dbReference>
<proteinExistence type="predicted"/>
<protein>
    <submittedName>
        <fullName evidence="2">MazG family protein</fullName>
    </submittedName>
</protein>
<dbReference type="InterPro" id="IPR011551">
    <property type="entry name" value="NTP_PyrPHydrolase_MazG"/>
</dbReference>
<dbReference type="GO" id="GO:0046047">
    <property type="term" value="P:TTP catabolic process"/>
    <property type="evidence" value="ECO:0007669"/>
    <property type="project" value="TreeGrafter"/>
</dbReference>
<sequence length="166" mass="18795">MTKFEEFEHIIEKLRAPDGCPWDREQTHASLKKPCIEEAAEVVCGINILEQTGDPDNLKEELGDLLLQVVMHARIAEEEGYFTMDDVIQGIIDKMVRRHPHVFGDAVADDSSAVLKKWDEIKKQEKAGKEWTEAYLPAAFEEAKELIDAAAERKGFGKIERNGQSE</sequence>
<evidence type="ECO:0000259" key="1">
    <source>
        <dbReference type="Pfam" id="PF03819"/>
    </source>
</evidence>
<gene>
    <name evidence="2" type="ORF">H9981_11320</name>
</gene>
<dbReference type="Proteomes" id="UP000824243">
    <property type="component" value="Unassembled WGS sequence"/>
</dbReference>
<accession>A0A9D1VZE8</accession>
<dbReference type="GO" id="GO:0047429">
    <property type="term" value="F:nucleoside triphosphate diphosphatase activity"/>
    <property type="evidence" value="ECO:0007669"/>
    <property type="project" value="TreeGrafter"/>
</dbReference>
<dbReference type="AlphaFoldDB" id="A0A9D1VZE8"/>
<dbReference type="InterPro" id="IPR004518">
    <property type="entry name" value="MazG-like_dom"/>
</dbReference>
<dbReference type="PANTHER" id="PTHR30522:SF0">
    <property type="entry name" value="NUCLEOSIDE TRIPHOSPHATE PYROPHOSPHOHYDROLASE"/>
    <property type="match status" value="1"/>
</dbReference>
<evidence type="ECO:0000313" key="3">
    <source>
        <dbReference type="Proteomes" id="UP000824243"/>
    </source>
</evidence>
<dbReference type="GO" id="GO:0006203">
    <property type="term" value="P:dGTP catabolic process"/>
    <property type="evidence" value="ECO:0007669"/>
    <property type="project" value="TreeGrafter"/>
</dbReference>
<dbReference type="GO" id="GO:0046081">
    <property type="term" value="P:dUTP catabolic process"/>
    <property type="evidence" value="ECO:0007669"/>
    <property type="project" value="TreeGrafter"/>
</dbReference>
<dbReference type="NCBIfam" id="TIGR00444">
    <property type="entry name" value="mazG"/>
    <property type="match status" value="1"/>
</dbReference>
<dbReference type="PANTHER" id="PTHR30522">
    <property type="entry name" value="NUCLEOSIDE TRIPHOSPHATE PYROPHOSPHOHYDROLASE"/>
    <property type="match status" value="1"/>
</dbReference>
<dbReference type="Gene3D" id="1.10.287.1080">
    <property type="entry name" value="MazG-like"/>
    <property type="match status" value="1"/>
</dbReference>
<dbReference type="Pfam" id="PF03819">
    <property type="entry name" value="MazG"/>
    <property type="match status" value="1"/>
</dbReference>
<name>A0A9D1VZE8_9FIRM</name>
<organism evidence="2 3">
    <name type="scientific">Candidatus Mediterraneibacter caccavium</name>
    <dbReference type="NCBI Taxonomy" id="2838661"/>
    <lineage>
        <taxon>Bacteria</taxon>
        <taxon>Bacillati</taxon>
        <taxon>Bacillota</taxon>
        <taxon>Clostridia</taxon>
        <taxon>Lachnospirales</taxon>
        <taxon>Lachnospiraceae</taxon>
        <taxon>Mediterraneibacter</taxon>
    </lineage>
</organism>
<dbReference type="GO" id="GO:0006950">
    <property type="term" value="P:response to stress"/>
    <property type="evidence" value="ECO:0007669"/>
    <property type="project" value="UniProtKB-ARBA"/>
</dbReference>